<keyword evidence="1" id="KW-0028">Amino-acid biosynthesis</keyword>
<keyword evidence="3" id="KW-0486">Methionine biosynthesis</keyword>
<dbReference type="InterPro" id="IPR046342">
    <property type="entry name" value="CBS_dom_sf"/>
</dbReference>
<evidence type="ECO:0000256" key="3">
    <source>
        <dbReference type="ARBA" id="ARBA00023167"/>
    </source>
</evidence>
<reference evidence="6" key="2">
    <citation type="submission" date="2021-04" db="EMBL/GenBank/DDBJ databases">
        <authorList>
            <person name="Dong X."/>
        </authorList>
    </citation>
    <scope>NUCLEOTIDE SEQUENCE</scope>
    <source>
        <strain evidence="6">LLY</strain>
    </source>
</reference>
<dbReference type="PROSITE" id="PS51371">
    <property type="entry name" value="CBS"/>
    <property type="match status" value="2"/>
</dbReference>
<evidence type="ECO:0000256" key="1">
    <source>
        <dbReference type="ARBA" id="ARBA00022605"/>
    </source>
</evidence>
<reference evidence="6" key="1">
    <citation type="journal article" date="2021" name="mSystems">
        <title>Bacteria and Archaea Synergistically Convert Glycine Betaine to Biogenic Methane in the Formosa Cold Seep of the South China Sea.</title>
        <authorList>
            <person name="Li L."/>
            <person name="Zhang W."/>
            <person name="Zhang S."/>
            <person name="Song L."/>
            <person name="Sun Q."/>
            <person name="Zhang H."/>
            <person name="Xiang H."/>
            <person name="Dong X."/>
        </authorList>
    </citation>
    <scope>NUCLEOTIDE SEQUENCE</scope>
    <source>
        <strain evidence="6">LLY</strain>
    </source>
</reference>
<organism evidence="6 7">
    <name type="scientific">Methanococcoides seepicolus</name>
    <dbReference type="NCBI Taxonomy" id="2828780"/>
    <lineage>
        <taxon>Archaea</taxon>
        <taxon>Methanobacteriati</taxon>
        <taxon>Methanobacteriota</taxon>
        <taxon>Stenosarchaea group</taxon>
        <taxon>Methanomicrobia</taxon>
        <taxon>Methanosarcinales</taxon>
        <taxon>Methanosarcinaceae</taxon>
        <taxon>Methanococcoides</taxon>
    </lineage>
</organism>
<gene>
    <name evidence="6" type="ORF">KDK67_01135</name>
</gene>
<dbReference type="Gene3D" id="3.10.580.10">
    <property type="entry name" value="CBS-domain"/>
    <property type="match status" value="1"/>
</dbReference>
<evidence type="ECO:0000313" key="7">
    <source>
        <dbReference type="Proteomes" id="UP001056766"/>
    </source>
</evidence>
<name>A0A9E5DB31_9EURY</name>
<proteinExistence type="predicted"/>
<accession>A0A9E5DB31</accession>
<dbReference type="AlphaFoldDB" id="A0A9E5DB31"/>
<feature type="domain" description="CBS" evidence="5">
    <location>
        <begin position="26"/>
        <end position="83"/>
    </location>
</feature>
<evidence type="ECO:0000313" key="6">
    <source>
        <dbReference type="EMBL" id="MCM1985629.1"/>
    </source>
</evidence>
<dbReference type="PANTHER" id="PTHR43080">
    <property type="entry name" value="CBS DOMAIN-CONTAINING PROTEIN CBSX3, MITOCHONDRIAL"/>
    <property type="match status" value="1"/>
</dbReference>
<keyword evidence="2 4" id="KW-0129">CBS domain</keyword>
<dbReference type="EMBL" id="JAGSOI010000003">
    <property type="protein sequence ID" value="MCM1985629.1"/>
    <property type="molecule type" value="Genomic_DNA"/>
</dbReference>
<dbReference type="Proteomes" id="UP001056766">
    <property type="component" value="Unassembled WGS sequence"/>
</dbReference>
<protein>
    <submittedName>
        <fullName evidence="6">CBS domain-containing protein</fullName>
    </submittedName>
</protein>
<dbReference type="SUPFAM" id="SSF54631">
    <property type="entry name" value="CBS-domain pair"/>
    <property type="match status" value="1"/>
</dbReference>
<feature type="domain" description="CBS" evidence="5">
    <location>
        <begin position="90"/>
        <end position="148"/>
    </location>
</feature>
<dbReference type="SMART" id="SM00116">
    <property type="entry name" value="CBS"/>
    <property type="match status" value="2"/>
</dbReference>
<evidence type="ECO:0000256" key="2">
    <source>
        <dbReference type="ARBA" id="ARBA00023122"/>
    </source>
</evidence>
<dbReference type="PANTHER" id="PTHR43080:SF29">
    <property type="entry name" value="OS02G0818000 PROTEIN"/>
    <property type="match status" value="1"/>
</dbReference>
<evidence type="ECO:0000256" key="4">
    <source>
        <dbReference type="PROSITE-ProRule" id="PRU00703"/>
    </source>
</evidence>
<keyword evidence="7" id="KW-1185">Reference proteome</keyword>
<evidence type="ECO:0000259" key="5">
    <source>
        <dbReference type="PROSITE" id="PS51371"/>
    </source>
</evidence>
<dbReference type="GO" id="GO:0009086">
    <property type="term" value="P:methionine biosynthetic process"/>
    <property type="evidence" value="ECO:0007669"/>
    <property type="project" value="UniProtKB-KW"/>
</dbReference>
<dbReference type="Pfam" id="PF00571">
    <property type="entry name" value="CBS"/>
    <property type="match status" value="2"/>
</dbReference>
<comment type="caution">
    <text evidence="6">The sequence shown here is derived from an EMBL/GenBank/DDBJ whole genome shotgun (WGS) entry which is preliminary data.</text>
</comment>
<dbReference type="InterPro" id="IPR000644">
    <property type="entry name" value="CBS_dom"/>
</dbReference>
<dbReference type="InterPro" id="IPR051257">
    <property type="entry name" value="Diverse_CBS-Domain"/>
</dbReference>
<sequence length="148" mass="16365">MADKSFLDTREEDILIAESIQVKDVMTRGVVTVPFESNAVEIAKVMADQNVSTVVAIEDGGETFGIISDIDILGRMKDKNWELSSVEDLMSDSVETVSPNATVHDVADMMVDKRVHRLIVMSEETVGASYRPIGIISSSDIIKELFWK</sequence>